<dbReference type="Proteomes" id="UP000306420">
    <property type="component" value="Unassembled WGS sequence"/>
</dbReference>
<gene>
    <name evidence="3" type="ORF">FEZ33_03330</name>
</gene>
<evidence type="ECO:0000313" key="3">
    <source>
        <dbReference type="EMBL" id="TLQ48815.1"/>
    </source>
</evidence>
<dbReference type="PANTHER" id="PTHR30337">
    <property type="entry name" value="COMPONENT OF ATP-DEPENDENT DSDNA EXONUCLEASE"/>
    <property type="match status" value="1"/>
</dbReference>
<dbReference type="AlphaFoldDB" id="A0A5R9EIL9"/>
<keyword evidence="3" id="KW-0269">Exonuclease</keyword>
<evidence type="ECO:0000259" key="2">
    <source>
        <dbReference type="Pfam" id="PF00149"/>
    </source>
</evidence>
<dbReference type="PIRSF" id="PIRSF033091">
    <property type="entry name" value="Pesterase_YhaO"/>
    <property type="match status" value="1"/>
</dbReference>
<dbReference type="OrthoDB" id="9773856at2"/>
<evidence type="ECO:0000256" key="1">
    <source>
        <dbReference type="ARBA" id="ARBA00022801"/>
    </source>
</evidence>
<dbReference type="InterPro" id="IPR029052">
    <property type="entry name" value="Metallo-depent_PP-like"/>
</dbReference>
<dbReference type="SUPFAM" id="SSF56300">
    <property type="entry name" value="Metallo-dependent phosphatases"/>
    <property type="match status" value="1"/>
</dbReference>
<dbReference type="GO" id="GO:0004527">
    <property type="term" value="F:exonuclease activity"/>
    <property type="evidence" value="ECO:0007669"/>
    <property type="project" value="UniProtKB-KW"/>
</dbReference>
<name>A0A5R9EIL9_9LACT</name>
<dbReference type="CDD" id="cd00840">
    <property type="entry name" value="MPP_Mre11_N"/>
    <property type="match status" value="1"/>
</dbReference>
<dbReference type="InterPro" id="IPR050535">
    <property type="entry name" value="DNA_Repair-Maintenance_Comp"/>
</dbReference>
<dbReference type="InterPro" id="IPR041796">
    <property type="entry name" value="Mre11_N"/>
</dbReference>
<feature type="domain" description="Calcineurin-like phosphoesterase" evidence="2">
    <location>
        <begin position="7"/>
        <end position="207"/>
    </location>
</feature>
<protein>
    <submittedName>
        <fullName evidence="3">DNA repair exonuclease</fullName>
    </submittedName>
</protein>
<dbReference type="PANTHER" id="PTHR30337:SF7">
    <property type="entry name" value="PHOSPHOESTERASE"/>
    <property type="match status" value="1"/>
</dbReference>
<proteinExistence type="predicted"/>
<dbReference type="EMBL" id="VBSP01000007">
    <property type="protein sequence ID" value="TLQ48815.1"/>
    <property type="molecule type" value="Genomic_DNA"/>
</dbReference>
<sequence length="429" mass="49487">MKGANKMKLLHVSDLHLDSPFAGLGNDSPQLQKELINAPFKAFERCVSIAINEDVDVMLISGDVYNSERQSIVAQHFFMKQMERLDKVDIPVVLIHGNHDYIRPDKARMVYPNNVHALDSRQVSSYEFNLEDGRLVQIHGFSYTTKWIHERVVNDYPMNNNPDAFNIGLLHGALEGIESDSGNYAPFSIEELLSKNYDYWALGHIHKSEVMNQEPLIQYAGTIQGRHINETGDKGCYIVELEKGQKTINTFYSLASIVWENAKLECQSDWQANDIIEELQQIRANFQDEANANQQTYFIHVELTQAQRLEPQLLEQIQDGEFFQVLDQDYQESPFVLIHRMTPKLNVSLDVFHFDPGLEESFNKVVEELEGGDRFKTVVSDLYQHPLIKRHFNLEHDESLQEDMIYSARQLIAQMIGLDKETEDETHEN</sequence>
<accession>A0A5R9EIL9</accession>
<evidence type="ECO:0000313" key="4">
    <source>
        <dbReference type="Proteomes" id="UP000306420"/>
    </source>
</evidence>
<dbReference type="InterPro" id="IPR004843">
    <property type="entry name" value="Calcineurin-like_PHP"/>
</dbReference>
<keyword evidence="3" id="KW-0540">Nuclease</keyword>
<dbReference type="InterPro" id="IPR014576">
    <property type="entry name" value="Pesterase_YhaO"/>
</dbReference>
<dbReference type="Gene3D" id="3.60.21.10">
    <property type="match status" value="1"/>
</dbReference>
<comment type="caution">
    <text evidence="3">The sequence shown here is derived from an EMBL/GenBank/DDBJ whole genome shotgun (WGS) entry which is preliminary data.</text>
</comment>
<reference evidence="3 4" key="1">
    <citation type="submission" date="2019-05" db="EMBL/GenBank/DDBJ databases">
        <title>The metagenome of a microbial culture collection derived from dairy environment covers the genomic content of the human microbiome.</title>
        <authorList>
            <person name="Roder T."/>
            <person name="Wuthrich D."/>
            <person name="Sattari Z."/>
            <person name="Von Ah U."/>
            <person name="Bar C."/>
            <person name="Ronchi F."/>
            <person name="Macpherson A.J."/>
            <person name="Ganal-Vonarburg S.C."/>
            <person name="Bruggmann R."/>
            <person name="Vergeres G."/>
        </authorList>
    </citation>
    <scope>NUCLEOTIDE SEQUENCE [LARGE SCALE GENOMIC DNA]</scope>
    <source>
        <strain evidence="3 4">FAM 24227</strain>
    </source>
</reference>
<organism evidence="3 4">
    <name type="scientific">Ruoffia tabacinasalis</name>
    <dbReference type="NCBI Taxonomy" id="87458"/>
    <lineage>
        <taxon>Bacteria</taxon>
        <taxon>Bacillati</taxon>
        <taxon>Bacillota</taxon>
        <taxon>Bacilli</taxon>
        <taxon>Lactobacillales</taxon>
        <taxon>Aerococcaceae</taxon>
        <taxon>Ruoffia</taxon>
    </lineage>
</organism>
<dbReference type="Pfam" id="PF00149">
    <property type="entry name" value="Metallophos"/>
    <property type="match status" value="1"/>
</dbReference>
<keyword evidence="1" id="KW-0378">Hydrolase</keyword>